<dbReference type="AlphaFoldDB" id="A0A9J6GJT4"/>
<sequence>MSCSQPQMIVPEHLLGQKWRSLRISAEKTCLIALVYIGTQSSMYAIADKVEVAESSVHAYVYRFVRFLHSVSDHMMRMPDSAERTRIRTGFLAKS</sequence>
<dbReference type="EMBL" id="JABSTR010000007">
    <property type="protein sequence ID" value="KAH9374728.1"/>
    <property type="molecule type" value="Genomic_DNA"/>
</dbReference>
<protein>
    <submittedName>
        <fullName evidence="1">Uncharacterized protein</fullName>
    </submittedName>
</protein>
<dbReference type="VEuPathDB" id="VectorBase:HLOH_048682"/>
<dbReference type="OrthoDB" id="6487625at2759"/>
<evidence type="ECO:0000313" key="1">
    <source>
        <dbReference type="EMBL" id="KAH9374728.1"/>
    </source>
</evidence>
<organism evidence="1 2">
    <name type="scientific">Haemaphysalis longicornis</name>
    <name type="common">Bush tick</name>
    <dbReference type="NCBI Taxonomy" id="44386"/>
    <lineage>
        <taxon>Eukaryota</taxon>
        <taxon>Metazoa</taxon>
        <taxon>Ecdysozoa</taxon>
        <taxon>Arthropoda</taxon>
        <taxon>Chelicerata</taxon>
        <taxon>Arachnida</taxon>
        <taxon>Acari</taxon>
        <taxon>Parasitiformes</taxon>
        <taxon>Ixodida</taxon>
        <taxon>Ixodoidea</taxon>
        <taxon>Ixodidae</taxon>
        <taxon>Haemaphysalinae</taxon>
        <taxon>Haemaphysalis</taxon>
    </lineage>
</organism>
<proteinExistence type="predicted"/>
<name>A0A9J6GJT4_HAELO</name>
<keyword evidence="2" id="KW-1185">Reference proteome</keyword>
<dbReference type="Proteomes" id="UP000821853">
    <property type="component" value="Chromosome 5"/>
</dbReference>
<reference evidence="1 2" key="1">
    <citation type="journal article" date="2020" name="Cell">
        <title>Large-Scale Comparative Analyses of Tick Genomes Elucidate Their Genetic Diversity and Vector Capacities.</title>
        <authorList>
            <consortium name="Tick Genome and Microbiome Consortium (TIGMIC)"/>
            <person name="Jia N."/>
            <person name="Wang J."/>
            <person name="Shi W."/>
            <person name="Du L."/>
            <person name="Sun Y."/>
            <person name="Zhan W."/>
            <person name="Jiang J.F."/>
            <person name="Wang Q."/>
            <person name="Zhang B."/>
            <person name="Ji P."/>
            <person name="Bell-Sakyi L."/>
            <person name="Cui X.M."/>
            <person name="Yuan T.T."/>
            <person name="Jiang B.G."/>
            <person name="Yang W.F."/>
            <person name="Lam T.T."/>
            <person name="Chang Q.C."/>
            <person name="Ding S.J."/>
            <person name="Wang X.J."/>
            <person name="Zhu J.G."/>
            <person name="Ruan X.D."/>
            <person name="Zhao L."/>
            <person name="Wei J.T."/>
            <person name="Ye R.Z."/>
            <person name="Que T.C."/>
            <person name="Du C.H."/>
            <person name="Zhou Y.H."/>
            <person name="Cheng J.X."/>
            <person name="Dai P.F."/>
            <person name="Guo W.B."/>
            <person name="Han X.H."/>
            <person name="Huang E.J."/>
            <person name="Li L.F."/>
            <person name="Wei W."/>
            <person name="Gao Y.C."/>
            <person name="Liu J.Z."/>
            <person name="Shao H.Z."/>
            <person name="Wang X."/>
            <person name="Wang C.C."/>
            <person name="Yang T.C."/>
            <person name="Huo Q.B."/>
            <person name="Li W."/>
            <person name="Chen H.Y."/>
            <person name="Chen S.E."/>
            <person name="Zhou L.G."/>
            <person name="Ni X.B."/>
            <person name="Tian J.H."/>
            <person name="Sheng Y."/>
            <person name="Liu T."/>
            <person name="Pan Y.S."/>
            <person name="Xia L.Y."/>
            <person name="Li J."/>
            <person name="Zhao F."/>
            <person name="Cao W.C."/>
        </authorList>
    </citation>
    <scope>NUCLEOTIDE SEQUENCE [LARGE SCALE GENOMIC DNA]</scope>
    <source>
        <strain evidence="1">HaeL-2018</strain>
    </source>
</reference>
<comment type="caution">
    <text evidence="1">The sequence shown here is derived from an EMBL/GenBank/DDBJ whole genome shotgun (WGS) entry which is preliminary data.</text>
</comment>
<evidence type="ECO:0000313" key="2">
    <source>
        <dbReference type="Proteomes" id="UP000821853"/>
    </source>
</evidence>
<gene>
    <name evidence="1" type="ORF">HPB48_022190</name>
</gene>
<accession>A0A9J6GJT4</accession>